<dbReference type="Pfam" id="PF04014">
    <property type="entry name" value="MazE_antitoxin"/>
    <property type="match status" value="1"/>
</dbReference>
<dbReference type="RefSeq" id="WP_145635688.1">
    <property type="nucleotide sequence ID" value="NZ_VIWP01000002.1"/>
</dbReference>
<proteinExistence type="predicted"/>
<dbReference type="SUPFAM" id="SSF89447">
    <property type="entry name" value="AbrB/MazE/MraZ-like"/>
    <property type="match status" value="1"/>
</dbReference>
<dbReference type="InterPro" id="IPR007159">
    <property type="entry name" value="SpoVT-AbrB_dom"/>
</dbReference>
<dbReference type="AlphaFoldDB" id="A0A561R3V1"/>
<keyword evidence="3" id="KW-1185">Reference proteome</keyword>
<protein>
    <submittedName>
        <fullName evidence="2">Antitoxin MazE</fullName>
    </submittedName>
</protein>
<accession>A0A561R3V1</accession>
<organism evidence="2 3">
    <name type="scientific">Neorhizobium alkalisoli</name>
    <dbReference type="NCBI Taxonomy" id="528178"/>
    <lineage>
        <taxon>Bacteria</taxon>
        <taxon>Pseudomonadati</taxon>
        <taxon>Pseudomonadota</taxon>
        <taxon>Alphaproteobacteria</taxon>
        <taxon>Hyphomicrobiales</taxon>
        <taxon>Rhizobiaceae</taxon>
        <taxon>Rhizobium/Agrobacterium group</taxon>
        <taxon>Neorhizobium</taxon>
    </lineage>
</organism>
<dbReference type="InterPro" id="IPR037914">
    <property type="entry name" value="SpoVT-AbrB_sf"/>
</dbReference>
<dbReference type="Gene3D" id="2.10.260.10">
    <property type="match status" value="1"/>
</dbReference>
<evidence type="ECO:0000313" key="3">
    <source>
        <dbReference type="Proteomes" id="UP000320653"/>
    </source>
</evidence>
<dbReference type="EMBL" id="VIWP01000002">
    <property type="protein sequence ID" value="TWF57279.1"/>
    <property type="molecule type" value="Genomic_DNA"/>
</dbReference>
<dbReference type="Proteomes" id="UP000320653">
    <property type="component" value="Unassembled WGS sequence"/>
</dbReference>
<reference evidence="2 3" key="1">
    <citation type="submission" date="2019-06" db="EMBL/GenBank/DDBJ databases">
        <title>Sorghum-associated microbial communities from plants grown in Nebraska, USA.</title>
        <authorList>
            <person name="Schachtman D."/>
        </authorList>
    </citation>
    <scope>NUCLEOTIDE SEQUENCE [LARGE SCALE GENOMIC DNA]</scope>
    <source>
        <strain evidence="2 3">1225</strain>
    </source>
</reference>
<gene>
    <name evidence="2" type="ORF">FHW37_102922</name>
</gene>
<sequence length="77" mass="8661">MRVTRSENGLAVEIPADVAEALDLKEGDEVNLTVAAAPDVSGAEPFSDREKALEYIFSRRWKLPPGWKFDREEANER</sequence>
<name>A0A561R3V1_9HYPH</name>
<dbReference type="GO" id="GO:0003677">
    <property type="term" value="F:DNA binding"/>
    <property type="evidence" value="ECO:0007669"/>
    <property type="project" value="InterPro"/>
</dbReference>
<dbReference type="OrthoDB" id="9795766at2"/>
<feature type="domain" description="SpoVT-AbrB" evidence="1">
    <location>
        <begin position="10"/>
        <end position="34"/>
    </location>
</feature>
<evidence type="ECO:0000313" key="2">
    <source>
        <dbReference type="EMBL" id="TWF57279.1"/>
    </source>
</evidence>
<evidence type="ECO:0000259" key="1">
    <source>
        <dbReference type="Pfam" id="PF04014"/>
    </source>
</evidence>
<comment type="caution">
    <text evidence="2">The sequence shown here is derived from an EMBL/GenBank/DDBJ whole genome shotgun (WGS) entry which is preliminary data.</text>
</comment>